<proteinExistence type="predicted"/>
<sequence>MGRWIVDTTAYFDEWLEEQDTDMIEDVLAGLKVLEQFGPMLGRPEVDHIKGSTISNMKELRVQSNGRSVRAFFVFDPKRQAIVLCAGDKTGLKEKRFYADMIKTAEEEYRKHLETMNSADANRKYPESIK</sequence>
<dbReference type="Proteomes" id="UP000234240">
    <property type="component" value="Unassembled WGS sequence"/>
</dbReference>
<organism evidence="1 2">
    <name type="scientific">Chimaeribacter californicus</name>
    <dbReference type="NCBI Taxonomy" id="2060067"/>
    <lineage>
        <taxon>Bacteria</taxon>
        <taxon>Pseudomonadati</taxon>
        <taxon>Pseudomonadota</taxon>
        <taxon>Gammaproteobacteria</taxon>
        <taxon>Enterobacterales</taxon>
        <taxon>Yersiniaceae</taxon>
        <taxon>Chimaeribacter</taxon>
    </lineage>
</organism>
<evidence type="ECO:0000313" key="2">
    <source>
        <dbReference type="Proteomes" id="UP000234240"/>
    </source>
</evidence>
<reference evidence="1 2" key="1">
    <citation type="submission" date="2017-12" db="EMBL/GenBank/DDBJ databases">
        <title>Characterization of six clinical isolates of Enterochimera gen. nov., a novel genus of the Yersiniaciae family and the three species Enterochimera arupensis sp. nov., Enterochimera coloradensis sp. nov, and Enterochimera californica sp. nov.</title>
        <authorList>
            <person name="Rossi A."/>
            <person name="Fisher M."/>
        </authorList>
    </citation>
    <scope>NUCLEOTIDE SEQUENCE [LARGE SCALE GENOMIC DNA]</scope>
    <source>
        <strain evidence="2">2015-Iso6</strain>
    </source>
</reference>
<accession>A0A2N5DWC1</accession>
<dbReference type="AlphaFoldDB" id="A0A2N5DWC1"/>
<dbReference type="OrthoDB" id="330810at2"/>
<dbReference type="InterPro" id="IPR009241">
    <property type="entry name" value="HigB-like"/>
</dbReference>
<dbReference type="EMBL" id="PJZF01000025">
    <property type="protein sequence ID" value="PLR31470.1"/>
    <property type="molecule type" value="Genomic_DNA"/>
</dbReference>
<evidence type="ECO:0000313" key="1">
    <source>
        <dbReference type="EMBL" id="PLR31470.1"/>
    </source>
</evidence>
<protein>
    <submittedName>
        <fullName evidence="1">Diaminopimelate decarboxylase</fullName>
    </submittedName>
</protein>
<comment type="caution">
    <text evidence="1">The sequence shown here is derived from an EMBL/GenBank/DDBJ whole genome shotgun (WGS) entry which is preliminary data.</text>
</comment>
<dbReference type="Pfam" id="PF05973">
    <property type="entry name" value="Gp49"/>
    <property type="match status" value="1"/>
</dbReference>
<name>A0A2N5DWC1_9GAMM</name>
<keyword evidence="2" id="KW-1185">Reference proteome</keyword>
<gene>
    <name evidence="1" type="ORF">CYR55_20620</name>
</gene>
<dbReference type="RefSeq" id="WP_101818224.1">
    <property type="nucleotide sequence ID" value="NZ_PJZF01000025.1"/>
</dbReference>